<dbReference type="Proteomes" id="UP000585474">
    <property type="component" value="Unassembled WGS sequence"/>
</dbReference>
<evidence type="ECO:0000256" key="2">
    <source>
        <dbReference type="ARBA" id="ARBA00009977"/>
    </source>
</evidence>
<keyword evidence="5" id="KW-0029">Amino-acid transport</keyword>
<keyword evidence="3" id="KW-0813">Transport</keyword>
<name>A0A7J0EAE2_9ERIC</name>
<evidence type="ECO:0000256" key="6">
    <source>
        <dbReference type="ARBA" id="ARBA00022989"/>
    </source>
</evidence>
<keyword evidence="4 9" id="KW-0812">Transmembrane</keyword>
<comment type="similarity">
    <text evidence="2">Belongs to the GLUTAMINE DUMPER 1 (TC 9.B.60) family.</text>
</comment>
<feature type="compositionally biased region" description="Low complexity" evidence="8">
    <location>
        <begin position="51"/>
        <end position="62"/>
    </location>
</feature>
<dbReference type="EMBL" id="BJWL01000002">
    <property type="protein sequence ID" value="GFY82899.1"/>
    <property type="molecule type" value="Genomic_DNA"/>
</dbReference>
<organism evidence="10 11">
    <name type="scientific">Actinidia rufa</name>
    <dbReference type="NCBI Taxonomy" id="165716"/>
    <lineage>
        <taxon>Eukaryota</taxon>
        <taxon>Viridiplantae</taxon>
        <taxon>Streptophyta</taxon>
        <taxon>Embryophyta</taxon>
        <taxon>Tracheophyta</taxon>
        <taxon>Spermatophyta</taxon>
        <taxon>Magnoliopsida</taxon>
        <taxon>eudicotyledons</taxon>
        <taxon>Gunneridae</taxon>
        <taxon>Pentapetalae</taxon>
        <taxon>asterids</taxon>
        <taxon>Ericales</taxon>
        <taxon>Actinidiaceae</taxon>
        <taxon>Actinidia</taxon>
    </lineage>
</organism>
<keyword evidence="6 9" id="KW-1133">Transmembrane helix</keyword>
<evidence type="ECO:0000256" key="7">
    <source>
        <dbReference type="ARBA" id="ARBA00023136"/>
    </source>
</evidence>
<sequence length="108" mass="11343">MTSTTDATATATTGLHRWNSPIPYLFGGLALMIGLIALALVILACSHNKPTSTSTSNSNSSNGAEENPTRAAHVVEMEPRIVVIMAGDDHPMYLAKPVGSTLHGDQQV</sequence>
<keyword evidence="7 9" id="KW-0472">Membrane</keyword>
<dbReference type="GO" id="GO:0006865">
    <property type="term" value="P:amino acid transport"/>
    <property type="evidence" value="ECO:0007669"/>
    <property type="project" value="UniProtKB-KW"/>
</dbReference>
<evidence type="ECO:0000256" key="3">
    <source>
        <dbReference type="ARBA" id="ARBA00022448"/>
    </source>
</evidence>
<comment type="caution">
    <text evidence="10">The sequence shown here is derived from an EMBL/GenBank/DDBJ whole genome shotgun (WGS) entry which is preliminary data.</text>
</comment>
<accession>A0A7J0EAE2</accession>
<evidence type="ECO:0000256" key="9">
    <source>
        <dbReference type="SAM" id="Phobius"/>
    </source>
</evidence>
<protein>
    <submittedName>
        <fullName evidence="10">Glutamine dumper 1</fullName>
    </submittedName>
</protein>
<dbReference type="GO" id="GO:0016020">
    <property type="term" value="C:membrane"/>
    <property type="evidence" value="ECO:0007669"/>
    <property type="project" value="UniProtKB-SubCell"/>
</dbReference>
<dbReference type="PANTHER" id="PTHR33228">
    <property type="entry name" value="PROTEIN GLUTAMINE DUMPER 4-RELATED"/>
    <property type="match status" value="1"/>
</dbReference>
<comment type="subcellular location">
    <subcellularLocation>
        <location evidence="1">Membrane</location>
        <topology evidence="1">Single-pass membrane protein</topology>
    </subcellularLocation>
</comment>
<gene>
    <name evidence="10" type="ORF">Acr_02g0011390</name>
</gene>
<keyword evidence="11" id="KW-1185">Reference proteome</keyword>
<reference evidence="10 11" key="1">
    <citation type="submission" date="2019-07" db="EMBL/GenBank/DDBJ databases">
        <title>De Novo Assembly of kiwifruit Actinidia rufa.</title>
        <authorList>
            <person name="Sugita-Konishi S."/>
            <person name="Sato K."/>
            <person name="Mori E."/>
            <person name="Abe Y."/>
            <person name="Kisaki G."/>
            <person name="Hamano K."/>
            <person name="Suezawa K."/>
            <person name="Otani M."/>
            <person name="Fukuda T."/>
            <person name="Manabe T."/>
            <person name="Gomi K."/>
            <person name="Tabuchi M."/>
            <person name="Akimitsu K."/>
            <person name="Kataoka I."/>
        </authorList>
    </citation>
    <scope>NUCLEOTIDE SEQUENCE [LARGE SCALE GENOMIC DNA]</scope>
    <source>
        <strain evidence="11">cv. Fuchu</strain>
    </source>
</reference>
<proteinExistence type="inferred from homology"/>
<dbReference type="InterPro" id="IPR040359">
    <property type="entry name" value="GDU"/>
</dbReference>
<feature type="transmembrane region" description="Helical" evidence="9">
    <location>
        <begin position="24"/>
        <end position="45"/>
    </location>
</feature>
<evidence type="ECO:0000313" key="11">
    <source>
        <dbReference type="Proteomes" id="UP000585474"/>
    </source>
</evidence>
<evidence type="ECO:0000256" key="8">
    <source>
        <dbReference type="SAM" id="MobiDB-lite"/>
    </source>
</evidence>
<evidence type="ECO:0000256" key="1">
    <source>
        <dbReference type="ARBA" id="ARBA00004167"/>
    </source>
</evidence>
<dbReference type="AlphaFoldDB" id="A0A7J0EAE2"/>
<dbReference type="GO" id="GO:0080143">
    <property type="term" value="P:regulation of amino acid export"/>
    <property type="evidence" value="ECO:0007669"/>
    <property type="project" value="InterPro"/>
</dbReference>
<evidence type="ECO:0000256" key="4">
    <source>
        <dbReference type="ARBA" id="ARBA00022692"/>
    </source>
</evidence>
<evidence type="ECO:0000256" key="5">
    <source>
        <dbReference type="ARBA" id="ARBA00022970"/>
    </source>
</evidence>
<dbReference type="PANTHER" id="PTHR33228:SF76">
    <property type="entry name" value="PROTEIN GLUTAMINE DUMPER 7"/>
    <property type="match status" value="1"/>
</dbReference>
<evidence type="ECO:0000313" key="10">
    <source>
        <dbReference type="EMBL" id="GFY82899.1"/>
    </source>
</evidence>
<feature type="region of interest" description="Disordered" evidence="8">
    <location>
        <begin position="49"/>
        <end position="73"/>
    </location>
</feature>
<dbReference type="OrthoDB" id="770444at2759"/>